<keyword evidence="12" id="KW-0503">Monooxygenase</keyword>
<keyword evidence="11" id="KW-0408">Iron</keyword>
<keyword evidence="14" id="KW-1133">Transmembrane helix</keyword>
<dbReference type="EMBL" id="QDEB01123963">
    <property type="protein sequence ID" value="RZB39934.1"/>
    <property type="molecule type" value="Genomic_DNA"/>
</dbReference>
<dbReference type="STRING" id="1661398.A0A482V9M6"/>
<evidence type="ECO:0000256" key="10">
    <source>
        <dbReference type="ARBA" id="ARBA00023002"/>
    </source>
</evidence>
<dbReference type="OrthoDB" id="1470350at2759"/>
<dbReference type="SUPFAM" id="SSF48264">
    <property type="entry name" value="Cytochrome P450"/>
    <property type="match status" value="1"/>
</dbReference>
<name>A0A482V9M6_ASBVE</name>
<keyword evidence="10" id="KW-0560">Oxidoreductase</keyword>
<feature type="transmembrane region" description="Helical" evidence="14">
    <location>
        <begin position="6"/>
        <end position="26"/>
    </location>
</feature>
<protein>
    <submittedName>
        <fullName evidence="15">p450 domain containing protein</fullName>
    </submittedName>
</protein>
<dbReference type="PANTHER" id="PTHR24291">
    <property type="entry name" value="CYTOCHROME P450 FAMILY 4"/>
    <property type="match status" value="1"/>
</dbReference>
<dbReference type="InterPro" id="IPR001128">
    <property type="entry name" value="Cyt_P450"/>
</dbReference>
<dbReference type="GO" id="GO:0005789">
    <property type="term" value="C:endoplasmic reticulum membrane"/>
    <property type="evidence" value="ECO:0007669"/>
    <property type="project" value="UniProtKB-SubCell"/>
</dbReference>
<evidence type="ECO:0000256" key="9">
    <source>
        <dbReference type="ARBA" id="ARBA00022848"/>
    </source>
</evidence>
<keyword evidence="13 14" id="KW-0472">Membrane</keyword>
<dbReference type="Gene3D" id="1.10.630.10">
    <property type="entry name" value="Cytochrome P450"/>
    <property type="match status" value="2"/>
</dbReference>
<dbReference type="Proteomes" id="UP000292052">
    <property type="component" value="Unassembled WGS sequence"/>
</dbReference>
<evidence type="ECO:0000256" key="7">
    <source>
        <dbReference type="ARBA" id="ARBA00022723"/>
    </source>
</evidence>
<evidence type="ECO:0000256" key="13">
    <source>
        <dbReference type="ARBA" id="ARBA00023136"/>
    </source>
</evidence>
<dbReference type="GO" id="GO:0004497">
    <property type="term" value="F:monooxygenase activity"/>
    <property type="evidence" value="ECO:0007669"/>
    <property type="project" value="UniProtKB-KW"/>
</dbReference>
<evidence type="ECO:0000256" key="1">
    <source>
        <dbReference type="ARBA" id="ARBA00001971"/>
    </source>
</evidence>
<keyword evidence="14" id="KW-0812">Transmembrane</keyword>
<keyword evidence="8" id="KW-0256">Endoplasmic reticulum</keyword>
<comment type="similarity">
    <text evidence="5">Belongs to the cytochrome P450 family.</text>
</comment>
<evidence type="ECO:0000256" key="12">
    <source>
        <dbReference type="ARBA" id="ARBA00023033"/>
    </source>
</evidence>
<evidence type="ECO:0000256" key="2">
    <source>
        <dbReference type="ARBA" id="ARBA00003690"/>
    </source>
</evidence>
<reference evidence="15 16" key="1">
    <citation type="submission" date="2017-03" db="EMBL/GenBank/DDBJ databases">
        <title>Genome of the blue death feigning beetle - Asbolus verrucosus.</title>
        <authorList>
            <person name="Rider S.D."/>
        </authorList>
    </citation>
    <scope>NUCLEOTIDE SEQUENCE [LARGE SCALE GENOMIC DNA]</scope>
    <source>
        <strain evidence="15">Butters</strain>
        <tissue evidence="15">Head and leg muscle</tissue>
    </source>
</reference>
<organism evidence="15 16">
    <name type="scientific">Asbolus verrucosus</name>
    <name type="common">Desert ironclad beetle</name>
    <dbReference type="NCBI Taxonomy" id="1661398"/>
    <lineage>
        <taxon>Eukaryota</taxon>
        <taxon>Metazoa</taxon>
        <taxon>Ecdysozoa</taxon>
        <taxon>Arthropoda</taxon>
        <taxon>Hexapoda</taxon>
        <taxon>Insecta</taxon>
        <taxon>Pterygota</taxon>
        <taxon>Neoptera</taxon>
        <taxon>Endopterygota</taxon>
        <taxon>Coleoptera</taxon>
        <taxon>Polyphaga</taxon>
        <taxon>Cucujiformia</taxon>
        <taxon>Tenebrionidae</taxon>
        <taxon>Pimeliinae</taxon>
        <taxon>Asbolus</taxon>
    </lineage>
</organism>
<sequence length="331" mass="38863">MDLEKYANVTNICLFVFGVSFIFWLIKYNWNRRWLYYHASKIDGPFALPIIGSTHHLYIHRKELIRWSTTLFRKYDGSIFKIWLGPSLIILLTRPKDVEVVLKSCLNKPSAYEFTIPLLGRGLITAEVEKWKQHRKLINLTFNQKILNSYVDTFVKHSNILTEKLKTTSGEIQVIERKRRENLDGTKMKTSSKGNFLDHLITMTDKEGKWTQEELMEETQTMIITATDTTINTECFVILMLSMHLDIQQKVYEEISEILGTSNRDIDVKDLDQLTYLERTKFAMMKIKVTIATILRQFELTSSQFKSVKDVKMEYHFVLSSPHFKITLKSR</sequence>
<proteinExistence type="inferred from homology"/>
<evidence type="ECO:0000313" key="15">
    <source>
        <dbReference type="EMBL" id="RZB39934.1"/>
    </source>
</evidence>
<dbReference type="PANTHER" id="PTHR24291:SF189">
    <property type="entry name" value="CYTOCHROME P450 4C3-RELATED"/>
    <property type="match status" value="1"/>
</dbReference>
<evidence type="ECO:0000256" key="4">
    <source>
        <dbReference type="ARBA" id="ARBA00004406"/>
    </source>
</evidence>
<dbReference type="GO" id="GO:0020037">
    <property type="term" value="F:heme binding"/>
    <property type="evidence" value="ECO:0007669"/>
    <property type="project" value="InterPro"/>
</dbReference>
<comment type="subcellular location">
    <subcellularLocation>
        <location evidence="4">Endoplasmic reticulum membrane</location>
        <topology evidence="4">Peripheral membrane protein</topology>
    </subcellularLocation>
    <subcellularLocation>
        <location evidence="3">Microsome membrane</location>
        <topology evidence="3">Peripheral membrane protein</topology>
    </subcellularLocation>
</comment>
<comment type="function">
    <text evidence="2">May be involved in the metabolism of insect hormones and in the breakdown of synthetic insecticides.</text>
</comment>
<comment type="cofactor">
    <cofactor evidence="1">
        <name>heme</name>
        <dbReference type="ChEBI" id="CHEBI:30413"/>
    </cofactor>
</comment>
<keyword evidence="9" id="KW-0492">Microsome</keyword>
<evidence type="ECO:0000256" key="11">
    <source>
        <dbReference type="ARBA" id="ARBA00023004"/>
    </source>
</evidence>
<evidence type="ECO:0000256" key="3">
    <source>
        <dbReference type="ARBA" id="ARBA00004174"/>
    </source>
</evidence>
<dbReference type="AlphaFoldDB" id="A0A482V9M6"/>
<dbReference type="InterPro" id="IPR036396">
    <property type="entry name" value="Cyt_P450_sf"/>
</dbReference>
<gene>
    <name evidence="15" type="ORF">BDFB_012376</name>
</gene>
<keyword evidence="6" id="KW-0349">Heme</keyword>
<keyword evidence="7" id="KW-0479">Metal-binding</keyword>
<evidence type="ECO:0000256" key="5">
    <source>
        <dbReference type="ARBA" id="ARBA00010617"/>
    </source>
</evidence>
<dbReference type="GO" id="GO:0005506">
    <property type="term" value="F:iron ion binding"/>
    <property type="evidence" value="ECO:0007669"/>
    <property type="project" value="InterPro"/>
</dbReference>
<evidence type="ECO:0000256" key="14">
    <source>
        <dbReference type="SAM" id="Phobius"/>
    </source>
</evidence>
<evidence type="ECO:0000256" key="6">
    <source>
        <dbReference type="ARBA" id="ARBA00022617"/>
    </source>
</evidence>
<evidence type="ECO:0000256" key="8">
    <source>
        <dbReference type="ARBA" id="ARBA00022824"/>
    </source>
</evidence>
<evidence type="ECO:0000313" key="16">
    <source>
        <dbReference type="Proteomes" id="UP000292052"/>
    </source>
</evidence>
<accession>A0A482V9M6</accession>
<dbReference type="InterPro" id="IPR050196">
    <property type="entry name" value="Cytochrome_P450_Monoox"/>
</dbReference>
<dbReference type="GO" id="GO:0016705">
    <property type="term" value="F:oxidoreductase activity, acting on paired donors, with incorporation or reduction of molecular oxygen"/>
    <property type="evidence" value="ECO:0007669"/>
    <property type="project" value="InterPro"/>
</dbReference>
<dbReference type="Pfam" id="PF00067">
    <property type="entry name" value="p450"/>
    <property type="match status" value="2"/>
</dbReference>
<comment type="caution">
    <text evidence="15">The sequence shown here is derived from an EMBL/GenBank/DDBJ whole genome shotgun (WGS) entry which is preliminary data.</text>
</comment>
<keyword evidence="16" id="KW-1185">Reference proteome</keyword>